<evidence type="ECO:0000259" key="5">
    <source>
        <dbReference type="SMART" id="SM00848"/>
    </source>
</evidence>
<dbReference type="PROSITE" id="PS00139">
    <property type="entry name" value="THIOL_PROTEASE_CYS"/>
    <property type="match status" value="1"/>
</dbReference>
<dbReference type="Pfam" id="PF00112">
    <property type="entry name" value="Peptidase_C1"/>
    <property type="match status" value="1"/>
</dbReference>
<evidence type="ECO:0000259" key="4">
    <source>
        <dbReference type="SMART" id="SM00645"/>
    </source>
</evidence>
<keyword evidence="2" id="KW-0865">Zymogen</keyword>
<dbReference type="PANTHER" id="PTHR12411">
    <property type="entry name" value="CYSTEINE PROTEASE FAMILY C1-RELATED"/>
    <property type="match status" value="1"/>
</dbReference>
<dbReference type="SMART" id="SM00645">
    <property type="entry name" value="Pept_C1"/>
    <property type="match status" value="1"/>
</dbReference>
<dbReference type="FunFam" id="3.90.70.10:FF:000039">
    <property type="entry name" value="Cysteine proteinase 2, putative"/>
    <property type="match status" value="1"/>
</dbReference>
<dbReference type="InterPro" id="IPR025660">
    <property type="entry name" value="Pept_his_AS"/>
</dbReference>
<dbReference type="InterPro" id="IPR000668">
    <property type="entry name" value="Peptidase_C1A_C"/>
</dbReference>
<dbReference type="SUPFAM" id="SSF54001">
    <property type="entry name" value="Cysteine proteinases"/>
    <property type="match status" value="1"/>
</dbReference>
<dbReference type="InterPro" id="IPR013128">
    <property type="entry name" value="Peptidase_C1A"/>
</dbReference>
<dbReference type="EMBL" id="HBEM01008515">
    <property type="protein sequence ID" value="CAD8440721.1"/>
    <property type="molecule type" value="Transcribed_RNA"/>
</dbReference>
<proteinExistence type="inferred from homology"/>
<accession>A0A7S0D1P9</accession>
<evidence type="ECO:0000256" key="3">
    <source>
        <dbReference type="ARBA" id="ARBA00023157"/>
    </source>
</evidence>
<dbReference type="InterPro" id="IPR000169">
    <property type="entry name" value="Pept_cys_AS"/>
</dbReference>
<organism evidence="6">
    <name type="scientific">Amorphochlora amoebiformis</name>
    <dbReference type="NCBI Taxonomy" id="1561963"/>
    <lineage>
        <taxon>Eukaryota</taxon>
        <taxon>Sar</taxon>
        <taxon>Rhizaria</taxon>
        <taxon>Cercozoa</taxon>
        <taxon>Chlorarachniophyceae</taxon>
        <taxon>Amorphochlora</taxon>
    </lineage>
</organism>
<gene>
    <name evidence="6" type="ORF">LAMO00422_LOCUS5956</name>
</gene>
<dbReference type="Gene3D" id="3.90.70.10">
    <property type="entry name" value="Cysteine proteinases"/>
    <property type="match status" value="1"/>
</dbReference>
<dbReference type="InterPro" id="IPR039417">
    <property type="entry name" value="Peptidase_C1A_papain-like"/>
</dbReference>
<dbReference type="GO" id="GO:0006508">
    <property type="term" value="P:proteolysis"/>
    <property type="evidence" value="ECO:0007669"/>
    <property type="project" value="InterPro"/>
</dbReference>
<name>A0A7S0D1P9_9EUKA</name>
<feature type="domain" description="Cathepsin propeptide inhibitor" evidence="5">
    <location>
        <begin position="28"/>
        <end position="83"/>
    </location>
</feature>
<comment type="similarity">
    <text evidence="1">Belongs to the peptidase C1 family.</text>
</comment>
<dbReference type="Pfam" id="PF08246">
    <property type="entry name" value="Inhibitor_I29"/>
    <property type="match status" value="1"/>
</dbReference>
<evidence type="ECO:0000313" key="6">
    <source>
        <dbReference type="EMBL" id="CAD8440721.1"/>
    </source>
</evidence>
<dbReference type="PRINTS" id="PR00705">
    <property type="entry name" value="PAPAIN"/>
</dbReference>
<sequence>MLSLALVFLPLAKANTPLFTAHEYQSAFKNWTEKYNKGYTVGEFFGRYATFKENVDFVARHNIGGYSYSVELNEFADMTNEEFKKYYLGFKPAARTGKPMVYNDNITLPDAVDWSSKGAVTPIKNQGQCGSCWAFSTTGSTEGAYYLKHGTLKSFSEQQLVDCAGSYGNMGCNGGLMDDGFQYAEKKGLCTEGDYSYSGQDGTCKESNCKTAVYVSSYTDVPKSNLDALASAVAQAPVSVAVDAGGLGWQFYSGGVFSGGIFGCGTSLDHGVLAVGYGSSSSDYWKVKNSWGASWGENGYIRIKKTSGTGSGVCGIALSASYPTVA</sequence>
<dbReference type="InterPro" id="IPR038765">
    <property type="entry name" value="Papain-like_cys_pep_sf"/>
</dbReference>
<feature type="domain" description="Peptidase C1A papain C-terminal" evidence="4">
    <location>
        <begin position="108"/>
        <end position="324"/>
    </location>
</feature>
<dbReference type="CDD" id="cd02248">
    <property type="entry name" value="Peptidase_C1A"/>
    <property type="match status" value="1"/>
</dbReference>
<dbReference type="AlphaFoldDB" id="A0A7S0D1P9"/>
<evidence type="ECO:0000256" key="2">
    <source>
        <dbReference type="ARBA" id="ARBA00023145"/>
    </source>
</evidence>
<dbReference type="GO" id="GO:0008234">
    <property type="term" value="F:cysteine-type peptidase activity"/>
    <property type="evidence" value="ECO:0007669"/>
    <property type="project" value="InterPro"/>
</dbReference>
<reference evidence="6" key="1">
    <citation type="submission" date="2021-01" db="EMBL/GenBank/DDBJ databases">
        <authorList>
            <person name="Corre E."/>
            <person name="Pelletier E."/>
            <person name="Niang G."/>
            <person name="Scheremetjew M."/>
            <person name="Finn R."/>
            <person name="Kale V."/>
            <person name="Holt S."/>
            <person name="Cochrane G."/>
            <person name="Meng A."/>
            <person name="Brown T."/>
            <person name="Cohen L."/>
        </authorList>
    </citation>
    <scope>NUCLEOTIDE SEQUENCE</scope>
    <source>
        <strain evidence="6">CCMP2058</strain>
    </source>
</reference>
<protein>
    <submittedName>
        <fullName evidence="6">Uncharacterized protein</fullName>
    </submittedName>
</protein>
<dbReference type="SMART" id="SM00848">
    <property type="entry name" value="Inhibitor_I29"/>
    <property type="match status" value="1"/>
</dbReference>
<keyword evidence="3" id="KW-1015">Disulfide bond</keyword>
<evidence type="ECO:0000256" key="1">
    <source>
        <dbReference type="ARBA" id="ARBA00008455"/>
    </source>
</evidence>
<dbReference type="InterPro" id="IPR013201">
    <property type="entry name" value="Prot_inhib_I29"/>
</dbReference>
<dbReference type="PROSITE" id="PS00639">
    <property type="entry name" value="THIOL_PROTEASE_HIS"/>
    <property type="match status" value="1"/>
</dbReference>